<keyword evidence="2" id="KW-0255">Endonuclease</keyword>
<dbReference type="AlphaFoldDB" id="A0A5C5GD21"/>
<organism evidence="2 3">
    <name type="scientific">Pelagovum pacificum</name>
    <dbReference type="NCBI Taxonomy" id="2588711"/>
    <lineage>
        <taxon>Bacteria</taxon>
        <taxon>Pseudomonadati</taxon>
        <taxon>Pseudomonadota</taxon>
        <taxon>Alphaproteobacteria</taxon>
        <taxon>Rhodobacterales</taxon>
        <taxon>Paracoccaceae</taxon>
        <taxon>Pelagovum</taxon>
    </lineage>
</organism>
<protein>
    <submittedName>
        <fullName evidence="2">Endonuclease</fullName>
    </submittedName>
</protein>
<feature type="domain" description="Endonuclease/exonuclease/phosphatase" evidence="1">
    <location>
        <begin position="4"/>
        <end position="326"/>
    </location>
</feature>
<comment type="caution">
    <text evidence="2">The sequence shown here is derived from an EMBL/GenBank/DDBJ whole genome shotgun (WGS) entry which is preliminary data.</text>
</comment>
<keyword evidence="2" id="KW-0540">Nuclease</keyword>
<sequence length="335" mass="37443">MRIATYNVEWFNNLFDDEARLMEDDGWSARRDVTRARQAQAIATVLGAMDADAVMVIEAPDSNRRRDGVAALEGFARRFGLRTRAAVMGFVNDTQQEIALLYDPAVVTPRHAPHASDAVPRFDASYRIDLDVDRAPETISWSKPPLELEVTTAAGTMLKLIGVHAKSKAPHGATTPDEVMRISIANRRKQLAQCIWLRRRVEELLDLGESLIVMGDFNDGPGLDEYEKLFGRSGIEILLGEEGEGRLFDPHARALLTKRPGVALPTSARFKVPPDGRYLTAMLDYVMVSRDLLNHGPRWLIWHPFEDPDCYADAELRQALLDASDHFPVSIDLAI</sequence>
<reference evidence="2 3" key="1">
    <citation type="submission" date="2019-06" db="EMBL/GenBank/DDBJ databases">
        <title>Genome of new Rhodobacteraceae sp. SM1903.</title>
        <authorList>
            <person name="Ren X."/>
        </authorList>
    </citation>
    <scope>NUCLEOTIDE SEQUENCE [LARGE SCALE GENOMIC DNA]</scope>
    <source>
        <strain evidence="2 3">SM1903</strain>
    </source>
</reference>
<gene>
    <name evidence="2" type="ORF">FHY64_00830</name>
</gene>
<keyword evidence="2" id="KW-0378">Hydrolase</keyword>
<dbReference type="RefSeq" id="WP_140192562.1">
    <property type="nucleotide sequence ID" value="NZ_CP065915.1"/>
</dbReference>
<dbReference type="Gene3D" id="3.60.10.10">
    <property type="entry name" value="Endonuclease/exonuclease/phosphatase"/>
    <property type="match status" value="1"/>
</dbReference>
<proteinExistence type="predicted"/>
<keyword evidence="3" id="KW-1185">Reference proteome</keyword>
<dbReference type="OrthoDB" id="6199360at2"/>
<evidence type="ECO:0000313" key="3">
    <source>
        <dbReference type="Proteomes" id="UP000314011"/>
    </source>
</evidence>
<dbReference type="Pfam" id="PF03372">
    <property type="entry name" value="Exo_endo_phos"/>
    <property type="match status" value="1"/>
</dbReference>
<accession>A0A5C5GD21</accession>
<name>A0A5C5GD21_9RHOB</name>
<evidence type="ECO:0000313" key="2">
    <source>
        <dbReference type="EMBL" id="TNY31881.1"/>
    </source>
</evidence>
<dbReference type="SUPFAM" id="SSF56219">
    <property type="entry name" value="DNase I-like"/>
    <property type="match status" value="1"/>
</dbReference>
<dbReference type="Proteomes" id="UP000314011">
    <property type="component" value="Unassembled WGS sequence"/>
</dbReference>
<evidence type="ECO:0000259" key="1">
    <source>
        <dbReference type="Pfam" id="PF03372"/>
    </source>
</evidence>
<dbReference type="EMBL" id="VFFF01000001">
    <property type="protein sequence ID" value="TNY31881.1"/>
    <property type="molecule type" value="Genomic_DNA"/>
</dbReference>
<dbReference type="GO" id="GO:0004519">
    <property type="term" value="F:endonuclease activity"/>
    <property type="evidence" value="ECO:0007669"/>
    <property type="project" value="UniProtKB-KW"/>
</dbReference>
<dbReference type="InterPro" id="IPR005135">
    <property type="entry name" value="Endo/exonuclease/phosphatase"/>
</dbReference>
<dbReference type="InterPro" id="IPR036691">
    <property type="entry name" value="Endo/exonu/phosph_ase_sf"/>
</dbReference>